<evidence type="ECO:0000313" key="2">
    <source>
        <dbReference type="EMBL" id="SVC43785.1"/>
    </source>
</evidence>
<dbReference type="InterPro" id="IPR012338">
    <property type="entry name" value="Beta-lactam/transpept-like"/>
</dbReference>
<accession>A0A382M725</accession>
<dbReference type="PANTHER" id="PTHR43283:SF3">
    <property type="entry name" value="BETA-LACTAMASE FAMILY PROTEIN (AFU_ORTHOLOGUE AFUA_5G07500)"/>
    <property type="match status" value="1"/>
</dbReference>
<dbReference type="EMBL" id="UINC01091200">
    <property type="protein sequence ID" value="SVC43785.1"/>
    <property type="molecule type" value="Genomic_DNA"/>
</dbReference>
<dbReference type="InterPro" id="IPR050789">
    <property type="entry name" value="Diverse_Enzym_Activities"/>
</dbReference>
<feature type="domain" description="Beta-lactamase-related" evidence="1">
    <location>
        <begin position="30"/>
        <end position="196"/>
    </location>
</feature>
<dbReference type="AlphaFoldDB" id="A0A382M725"/>
<feature type="non-terminal residue" evidence="2">
    <location>
        <position position="198"/>
    </location>
</feature>
<sequence length="198" mass="22291">MNVNPTGAGFSGERLERISTHLQNRYIKPGKIAGAQVMVSRRGVPAYFRSFGEMDAERGKPVEADTIFRIYSMTKPITSVALMMLFEEGHFQLSDPVSRFIPAWANHEVWVEGSGEAMVTREVENKMTMKDVLCHTSGLTYGGLLWQVDLHPVDQVYEKLDVSRGPGETSQSFIEKLAKVPLRYEPGTRWMYSLATDV</sequence>
<protein>
    <recommendedName>
        <fullName evidence="1">Beta-lactamase-related domain-containing protein</fullName>
    </recommendedName>
</protein>
<dbReference type="Pfam" id="PF00144">
    <property type="entry name" value="Beta-lactamase"/>
    <property type="match status" value="1"/>
</dbReference>
<dbReference type="Gene3D" id="3.40.710.10">
    <property type="entry name" value="DD-peptidase/beta-lactamase superfamily"/>
    <property type="match status" value="1"/>
</dbReference>
<dbReference type="PANTHER" id="PTHR43283">
    <property type="entry name" value="BETA-LACTAMASE-RELATED"/>
    <property type="match status" value="1"/>
</dbReference>
<reference evidence="2" key="1">
    <citation type="submission" date="2018-05" db="EMBL/GenBank/DDBJ databases">
        <authorList>
            <person name="Lanie J.A."/>
            <person name="Ng W.-L."/>
            <person name="Kazmierczak K.M."/>
            <person name="Andrzejewski T.M."/>
            <person name="Davidsen T.M."/>
            <person name="Wayne K.J."/>
            <person name="Tettelin H."/>
            <person name="Glass J.I."/>
            <person name="Rusch D."/>
            <person name="Podicherti R."/>
            <person name="Tsui H.-C.T."/>
            <person name="Winkler M.E."/>
        </authorList>
    </citation>
    <scope>NUCLEOTIDE SEQUENCE</scope>
</reference>
<dbReference type="InterPro" id="IPR001466">
    <property type="entry name" value="Beta-lactam-related"/>
</dbReference>
<proteinExistence type="predicted"/>
<evidence type="ECO:0000259" key="1">
    <source>
        <dbReference type="Pfam" id="PF00144"/>
    </source>
</evidence>
<organism evidence="2">
    <name type="scientific">marine metagenome</name>
    <dbReference type="NCBI Taxonomy" id="408172"/>
    <lineage>
        <taxon>unclassified sequences</taxon>
        <taxon>metagenomes</taxon>
        <taxon>ecological metagenomes</taxon>
    </lineage>
</organism>
<name>A0A382M725_9ZZZZ</name>
<gene>
    <name evidence="2" type="ORF">METZ01_LOCUS296639</name>
</gene>
<dbReference type="SUPFAM" id="SSF56601">
    <property type="entry name" value="beta-lactamase/transpeptidase-like"/>
    <property type="match status" value="1"/>
</dbReference>